<dbReference type="Proteomes" id="UP000051461">
    <property type="component" value="Unassembled WGS sequence"/>
</dbReference>
<dbReference type="AlphaFoldDB" id="A0A0R1HAR9"/>
<comment type="caution">
    <text evidence="1">The sequence shown here is derived from an EMBL/GenBank/DDBJ whole genome shotgun (WGS) entry which is preliminary data.</text>
</comment>
<evidence type="ECO:0000313" key="2">
    <source>
        <dbReference type="Proteomes" id="UP000051461"/>
    </source>
</evidence>
<protein>
    <submittedName>
        <fullName evidence="1">Uncharacterized protein</fullName>
    </submittedName>
</protein>
<keyword evidence="2" id="KW-1185">Reference proteome</keyword>
<organism evidence="1 2">
    <name type="scientific">Loigolactobacillus bifermentans DSM 20003</name>
    <dbReference type="NCBI Taxonomy" id="1423726"/>
    <lineage>
        <taxon>Bacteria</taxon>
        <taxon>Bacillati</taxon>
        <taxon>Bacillota</taxon>
        <taxon>Bacilli</taxon>
        <taxon>Lactobacillales</taxon>
        <taxon>Lactobacillaceae</taxon>
        <taxon>Loigolactobacillus</taxon>
    </lineage>
</organism>
<reference evidence="1 2" key="1">
    <citation type="journal article" date="2015" name="Genome Announc.">
        <title>Expanding the biotechnology potential of lactobacilli through comparative genomics of 213 strains and associated genera.</title>
        <authorList>
            <person name="Sun Z."/>
            <person name="Harris H.M."/>
            <person name="McCann A."/>
            <person name="Guo C."/>
            <person name="Argimon S."/>
            <person name="Zhang W."/>
            <person name="Yang X."/>
            <person name="Jeffery I.B."/>
            <person name="Cooney J.C."/>
            <person name="Kagawa T.F."/>
            <person name="Liu W."/>
            <person name="Song Y."/>
            <person name="Salvetti E."/>
            <person name="Wrobel A."/>
            <person name="Rasinkangas P."/>
            <person name="Parkhill J."/>
            <person name="Rea M.C."/>
            <person name="O'Sullivan O."/>
            <person name="Ritari J."/>
            <person name="Douillard F.P."/>
            <person name="Paul Ross R."/>
            <person name="Yang R."/>
            <person name="Briner A.E."/>
            <person name="Felis G.E."/>
            <person name="de Vos W.M."/>
            <person name="Barrangou R."/>
            <person name="Klaenhammer T.R."/>
            <person name="Caufield P.W."/>
            <person name="Cui Y."/>
            <person name="Zhang H."/>
            <person name="O'Toole P.W."/>
        </authorList>
    </citation>
    <scope>NUCLEOTIDE SEQUENCE [LARGE SCALE GENOMIC DNA]</scope>
    <source>
        <strain evidence="1 2">DSM 20003</strain>
    </source>
</reference>
<sequence>MGKRMLTVFDALKMIQVNHQPLDTHQVVMTDPEGKPNSILTDLLTDVVTKTRMFVEMDLIYTSDELIENLQAVTPLPVDVLSEYTKILDQPIVTINVAPQKQLVELVYDEYSH</sequence>
<gene>
    <name evidence="1" type="ORF">FC07_GL001352</name>
</gene>
<name>A0A0R1HAR9_9LACO</name>
<evidence type="ECO:0000313" key="1">
    <source>
        <dbReference type="EMBL" id="KRK40151.1"/>
    </source>
</evidence>
<dbReference type="EMBL" id="AZDA01000021">
    <property type="protein sequence ID" value="KRK40151.1"/>
    <property type="molecule type" value="Genomic_DNA"/>
</dbReference>
<proteinExistence type="predicted"/>
<accession>A0A0R1HAR9</accession>
<dbReference type="STRING" id="1423726.FC07_GL001352"/>
<dbReference type="PATRIC" id="fig|1423726.3.peg.1398"/>